<name>A0A1E3P930_WICAA</name>
<accession>A0A1E3P930</accession>
<dbReference type="PROSITE" id="PS50102">
    <property type="entry name" value="RRM"/>
    <property type="match status" value="1"/>
</dbReference>
<reference evidence="4 5" key="1">
    <citation type="journal article" date="2016" name="Proc. Natl. Acad. Sci. U.S.A.">
        <title>Comparative genomics of biotechnologically important yeasts.</title>
        <authorList>
            <person name="Riley R."/>
            <person name="Haridas S."/>
            <person name="Wolfe K.H."/>
            <person name="Lopes M.R."/>
            <person name="Hittinger C.T."/>
            <person name="Goeker M."/>
            <person name="Salamov A.A."/>
            <person name="Wisecaver J.H."/>
            <person name="Long T.M."/>
            <person name="Calvey C.H."/>
            <person name="Aerts A.L."/>
            <person name="Barry K.W."/>
            <person name="Choi C."/>
            <person name="Clum A."/>
            <person name="Coughlan A.Y."/>
            <person name="Deshpande S."/>
            <person name="Douglass A.P."/>
            <person name="Hanson S.J."/>
            <person name="Klenk H.-P."/>
            <person name="LaButti K.M."/>
            <person name="Lapidus A."/>
            <person name="Lindquist E.A."/>
            <person name="Lipzen A.M."/>
            <person name="Meier-Kolthoff J.P."/>
            <person name="Ohm R.A."/>
            <person name="Otillar R.P."/>
            <person name="Pangilinan J.L."/>
            <person name="Peng Y."/>
            <person name="Rokas A."/>
            <person name="Rosa C.A."/>
            <person name="Scheuner C."/>
            <person name="Sibirny A.A."/>
            <person name="Slot J.C."/>
            <person name="Stielow J.B."/>
            <person name="Sun H."/>
            <person name="Kurtzman C.P."/>
            <person name="Blackwell M."/>
            <person name="Grigoriev I.V."/>
            <person name="Jeffries T.W."/>
        </authorList>
    </citation>
    <scope>NUCLEOTIDE SEQUENCE [LARGE SCALE GENOMIC DNA]</scope>
    <source>
        <strain evidence="5">ATCC 58044 / CBS 1984 / NCYC 433 / NRRL Y-366-8</strain>
    </source>
</reference>
<dbReference type="AlphaFoldDB" id="A0A1E3P930"/>
<organism evidence="4 5">
    <name type="scientific">Wickerhamomyces anomalus (strain ATCC 58044 / CBS 1984 / NCYC 433 / NRRL Y-366-8)</name>
    <name type="common">Yeast</name>
    <name type="synonym">Hansenula anomala</name>
    <dbReference type="NCBI Taxonomy" id="683960"/>
    <lineage>
        <taxon>Eukaryota</taxon>
        <taxon>Fungi</taxon>
        <taxon>Dikarya</taxon>
        <taxon>Ascomycota</taxon>
        <taxon>Saccharomycotina</taxon>
        <taxon>Saccharomycetes</taxon>
        <taxon>Phaffomycetales</taxon>
        <taxon>Wickerhamomycetaceae</taxon>
        <taxon>Wickerhamomyces</taxon>
    </lineage>
</organism>
<dbReference type="GO" id="GO:0005654">
    <property type="term" value="C:nucleoplasm"/>
    <property type="evidence" value="ECO:0007669"/>
    <property type="project" value="TreeGrafter"/>
</dbReference>
<dbReference type="GO" id="GO:0000398">
    <property type="term" value="P:mRNA splicing, via spliceosome"/>
    <property type="evidence" value="ECO:0007669"/>
    <property type="project" value="TreeGrafter"/>
</dbReference>
<keyword evidence="1 2" id="KW-0694">RNA-binding</keyword>
<evidence type="ECO:0000256" key="1">
    <source>
        <dbReference type="ARBA" id="ARBA00022884"/>
    </source>
</evidence>
<dbReference type="Gene3D" id="3.30.70.330">
    <property type="match status" value="1"/>
</dbReference>
<evidence type="ECO:0000313" key="4">
    <source>
        <dbReference type="EMBL" id="ODQ61452.1"/>
    </source>
</evidence>
<dbReference type="InterPro" id="IPR000504">
    <property type="entry name" value="RRM_dom"/>
</dbReference>
<dbReference type="EMBL" id="KV454209">
    <property type="protein sequence ID" value="ODQ61452.1"/>
    <property type="molecule type" value="Genomic_DNA"/>
</dbReference>
<dbReference type="OrthoDB" id="271725at2759"/>
<dbReference type="CDD" id="cd00590">
    <property type="entry name" value="RRM_SF"/>
    <property type="match status" value="1"/>
</dbReference>
<dbReference type="PANTHER" id="PTHR15481">
    <property type="entry name" value="RIBONUCLEIC ACID BINDING PROTEIN S1"/>
    <property type="match status" value="1"/>
</dbReference>
<keyword evidence="5" id="KW-1185">Reference proteome</keyword>
<evidence type="ECO:0000256" key="2">
    <source>
        <dbReference type="PROSITE-ProRule" id="PRU00176"/>
    </source>
</evidence>
<dbReference type="GeneID" id="30203515"/>
<dbReference type="GO" id="GO:0003723">
    <property type="term" value="F:RNA binding"/>
    <property type="evidence" value="ECO:0007669"/>
    <property type="project" value="UniProtKB-UniRule"/>
</dbReference>
<dbReference type="SUPFAM" id="SSF54928">
    <property type="entry name" value="RNA-binding domain, RBD"/>
    <property type="match status" value="1"/>
</dbReference>
<dbReference type="RefSeq" id="XP_019040659.1">
    <property type="nucleotide sequence ID" value="XM_019186269.1"/>
</dbReference>
<proteinExistence type="predicted"/>
<evidence type="ECO:0000313" key="5">
    <source>
        <dbReference type="Proteomes" id="UP000094112"/>
    </source>
</evidence>
<dbReference type="PANTHER" id="PTHR15481:SF0">
    <property type="entry name" value="LD23870P-RELATED"/>
    <property type="match status" value="1"/>
</dbReference>
<evidence type="ECO:0000259" key="3">
    <source>
        <dbReference type="PROSITE" id="PS50102"/>
    </source>
</evidence>
<sequence>MMNPIDQPVSTTLYVTSLPTMFNELHVRDLFKKFGEIVSVRKQGKGTTFAHVTFEKPSSAKRALKTLHGCQLKGRALKLRYAYHRQDREAILGGKKLIGSPQELLKNSPVYQELVNDKKSTPRFSAKKRAPRLWSALKPDLGNIIVPNSSLKLPGVNSYSSSETVRAPKTYNVENDPFPKTDQRVMEKFGLDADMGNKKY</sequence>
<dbReference type="SMART" id="SM00360">
    <property type="entry name" value="RRM"/>
    <property type="match status" value="1"/>
</dbReference>
<dbReference type="InterPro" id="IPR012677">
    <property type="entry name" value="Nucleotide-bd_a/b_plait_sf"/>
</dbReference>
<dbReference type="InterPro" id="IPR035979">
    <property type="entry name" value="RBD_domain_sf"/>
</dbReference>
<feature type="domain" description="RRM" evidence="3">
    <location>
        <begin position="11"/>
        <end position="84"/>
    </location>
</feature>
<dbReference type="Proteomes" id="UP000094112">
    <property type="component" value="Unassembled WGS sequence"/>
</dbReference>
<dbReference type="Pfam" id="PF00076">
    <property type="entry name" value="RRM_1"/>
    <property type="match status" value="1"/>
</dbReference>
<dbReference type="GO" id="GO:0061574">
    <property type="term" value="C:ASAP complex"/>
    <property type="evidence" value="ECO:0007669"/>
    <property type="project" value="TreeGrafter"/>
</dbReference>
<protein>
    <recommendedName>
        <fullName evidence="3">RRM domain-containing protein</fullName>
    </recommendedName>
</protein>
<gene>
    <name evidence="4" type="ORF">WICANDRAFT_90976</name>
</gene>
<dbReference type="STRING" id="683960.A0A1E3P930"/>
<dbReference type="GO" id="GO:0005737">
    <property type="term" value="C:cytoplasm"/>
    <property type="evidence" value="ECO:0007669"/>
    <property type="project" value="TreeGrafter"/>
</dbReference>